<evidence type="ECO:0000313" key="3">
    <source>
        <dbReference type="Proteomes" id="UP000265520"/>
    </source>
</evidence>
<feature type="non-terminal residue" evidence="2">
    <location>
        <position position="1"/>
    </location>
</feature>
<accession>A0A392TLD1</accession>
<name>A0A392TLD1_9FABA</name>
<dbReference type="Proteomes" id="UP000265520">
    <property type="component" value="Unassembled WGS sequence"/>
</dbReference>
<protein>
    <submittedName>
        <fullName evidence="2">Uncharacterized protein</fullName>
    </submittedName>
</protein>
<dbReference type="EMBL" id="LXQA010587244">
    <property type="protein sequence ID" value="MCI60745.1"/>
    <property type="molecule type" value="Genomic_DNA"/>
</dbReference>
<organism evidence="2 3">
    <name type="scientific">Trifolium medium</name>
    <dbReference type="NCBI Taxonomy" id="97028"/>
    <lineage>
        <taxon>Eukaryota</taxon>
        <taxon>Viridiplantae</taxon>
        <taxon>Streptophyta</taxon>
        <taxon>Embryophyta</taxon>
        <taxon>Tracheophyta</taxon>
        <taxon>Spermatophyta</taxon>
        <taxon>Magnoliopsida</taxon>
        <taxon>eudicotyledons</taxon>
        <taxon>Gunneridae</taxon>
        <taxon>Pentapetalae</taxon>
        <taxon>rosids</taxon>
        <taxon>fabids</taxon>
        <taxon>Fabales</taxon>
        <taxon>Fabaceae</taxon>
        <taxon>Papilionoideae</taxon>
        <taxon>50 kb inversion clade</taxon>
        <taxon>NPAAA clade</taxon>
        <taxon>Hologalegina</taxon>
        <taxon>IRL clade</taxon>
        <taxon>Trifolieae</taxon>
        <taxon>Trifolium</taxon>
    </lineage>
</organism>
<feature type="region of interest" description="Disordered" evidence="1">
    <location>
        <begin position="1"/>
        <end position="32"/>
    </location>
</feature>
<keyword evidence="3" id="KW-1185">Reference proteome</keyword>
<evidence type="ECO:0000256" key="1">
    <source>
        <dbReference type="SAM" id="MobiDB-lite"/>
    </source>
</evidence>
<proteinExistence type="predicted"/>
<dbReference type="AlphaFoldDB" id="A0A392TLD1"/>
<evidence type="ECO:0000313" key="2">
    <source>
        <dbReference type="EMBL" id="MCI60745.1"/>
    </source>
</evidence>
<sequence length="32" mass="3819">KLKSKAKLGQESKEEYEQEEERRARISSSHKE</sequence>
<comment type="caution">
    <text evidence="2">The sequence shown here is derived from an EMBL/GenBank/DDBJ whole genome shotgun (WGS) entry which is preliminary data.</text>
</comment>
<reference evidence="2 3" key="1">
    <citation type="journal article" date="2018" name="Front. Plant Sci.">
        <title>Red Clover (Trifolium pratense) and Zigzag Clover (T. medium) - A Picture of Genomic Similarities and Differences.</title>
        <authorList>
            <person name="Dluhosova J."/>
            <person name="Istvanek J."/>
            <person name="Nedelnik J."/>
            <person name="Repkova J."/>
        </authorList>
    </citation>
    <scope>NUCLEOTIDE SEQUENCE [LARGE SCALE GENOMIC DNA]</scope>
    <source>
        <strain evidence="3">cv. 10/8</strain>
        <tissue evidence="2">Leaf</tissue>
    </source>
</reference>
<feature type="compositionally biased region" description="Basic and acidic residues" evidence="1">
    <location>
        <begin position="8"/>
        <end position="32"/>
    </location>
</feature>